<evidence type="ECO:0000256" key="1">
    <source>
        <dbReference type="SAM" id="MobiDB-lite"/>
    </source>
</evidence>
<feature type="compositionally biased region" description="Low complexity" evidence="1">
    <location>
        <begin position="82"/>
        <end position="92"/>
    </location>
</feature>
<proteinExistence type="predicted"/>
<evidence type="ECO:0000313" key="3">
    <source>
        <dbReference type="Proteomes" id="UP000193240"/>
    </source>
</evidence>
<evidence type="ECO:0008006" key="4">
    <source>
        <dbReference type="Google" id="ProtNLM"/>
    </source>
</evidence>
<feature type="compositionally biased region" description="Basic residues" evidence="1">
    <location>
        <begin position="361"/>
        <end position="386"/>
    </location>
</feature>
<dbReference type="AlphaFoldDB" id="A0A1Y2M0P9"/>
<dbReference type="Proteomes" id="UP000193240">
    <property type="component" value="Unassembled WGS sequence"/>
</dbReference>
<organism evidence="2 3">
    <name type="scientific">Epicoccum nigrum</name>
    <name type="common">Soil fungus</name>
    <name type="synonym">Epicoccum purpurascens</name>
    <dbReference type="NCBI Taxonomy" id="105696"/>
    <lineage>
        <taxon>Eukaryota</taxon>
        <taxon>Fungi</taxon>
        <taxon>Dikarya</taxon>
        <taxon>Ascomycota</taxon>
        <taxon>Pezizomycotina</taxon>
        <taxon>Dothideomycetes</taxon>
        <taxon>Pleosporomycetidae</taxon>
        <taxon>Pleosporales</taxon>
        <taxon>Pleosporineae</taxon>
        <taxon>Didymellaceae</taxon>
        <taxon>Epicoccum</taxon>
    </lineage>
</organism>
<feature type="compositionally biased region" description="Polar residues" evidence="1">
    <location>
        <begin position="49"/>
        <end position="69"/>
    </location>
</feature>
<gene>
    <name evidence="2" type="ORF">B5807_06241</name>
</gene>
<reference evidence="2 3" key="1">
    <citation type="journal article" date="2017" name="Genome Announc.">
        <title>Genome sequence of the saprophytic ascomycete Epicoccum nigrum ICMP 19927 strain isolated from New Zealand.</title>
        <authorList>
            <person name="Fokin M."/>
            <person name="Fleetwood D."/>
            <person name="Weir B.S."/>
            <person name="Villas-Boas S.G."/>
        </authorList>
    </citation>
    <scope>NUCLEOTIDE SEQUENCE [LARGE SCALE GENOMIC DNA]</scope>
    <source>
        <strain evidence="2 3">ICMP 19927</strain>
    </source>
</reference>
<dbReference type="EMBL" id="KZ107843">
    <property type="protein sequence ID" value="OSS49563.1"/>
    <property type="molecule type" value="Genomic_DNA"/>
</dbReference>
<name>A0A1Y2M0P9_EPING</name>
<feature type="region of interest" description="Disordered" evidence="1">
    <location>
        <begin position="1"/>
        <end position="108"/>
    </location>
</feature>
<keyword evidence="3" id="KW-1185">Reference proteome</keyword>
<feature type="region of interest" description="Disordered" evidence="1">
    <location>
        <begin position="354"/>
        <end position="386"/>
    </location>
</feature>
<accession>A0A1Y2M0P9</accession>
<protein>
    <recommendedName>
        <fullName evidence="4">F-box domain-containing protein</fullName>
    </recommendedName>
</protein>
<dbReference type="InParanoid" id="A0A1Y2M0P9"/>
<evidence type="ECO:0000313" key="2">
    <source>
        <dbReference type="EMBL" id="OSS49563.1"/>
    </source>
</evidence>
<sequence length="386" mass="43687">MAQVQRPVSISIPPSAPQSRHRHCGLACDDEPVQPHPQLQPPSQSNQHRLQSSSYRNHPQSSSLQQWLSVNVDDGQIPPSPRTTTRTSLPASPCTPARARTRCSPGQSPMETLPVEIINQILSHLVHPRSRLPGLTEVQSAHDFPRQTKLEIKNREDLTTFPDAHRWAADIFDFNALRHPLHVLALTSRRLHDLVESYCGHLVRACNMFGLPFAHYDAYGPACVYPDLSNIVYRRLWLQHAPRLCIYCNVALDAYPFPVLKRLIAACEDCFYRQTLTVDEVERQYHISIQTVLSSPLIRGPGPNSPWVLRIDVEAMAFRLYGTRAFHAAHIDQLGKPCSICAFTRFSPTCETSTRSERGLKRGTSRPVRRVVSQKRKGVRRSPRTN</sequence>